<protein>
    <submittedName>
        <fullName evidence="3">Glycosyltransferase family 1 protein</fullName>
    </submittedName>
</protein>
<dbReference type="OrthoDB" id="9802525at2"/>
<comment type="caution">
    <text evidence="3">The sequence shown here is derived from an EMBL/GenBank/DDBJ whole genome shotgun (WGS) entry which is preliminary data.</text>
</comment>
<dbReference type="Pfam" id="PF13439">
    <property type="entry name" value="Glyco_transf_4"/>
    <property type="match status" value="1"/>
</dbReference>
<dbReference type="InterPro" id="IPR050194">
    <property type="entry name" value="Glycosyltransferase_grp1"/>
</dbReference>
<feature type="domain" description="Glycosyltransferase subfamily 4-like N-terminal" evidence="2">
    <location>
        <begin position="29"/>
        <end position="197"/>
    </location>
</feature>
<dbReference type="PANTHER" id="PTHR45947:SF3">
    <property type="entry name" value="SULFOQUINOVOSYL TRANSFERASE SQD2"/>
    <property type="match status" value="1"/>
</dbReference>
<keyword evidence="4" id="KW-1185">Reference proteome</keyword>
<keyword evidence="3" id="KW-0808">Transferase</keyword>
<sequence>MYPSIIPKSAPTAGPFRILVVTETFPPEINGVAKTLHRMLGDLLQRGHEILLVRPKQGPTDYATANGNYREVLVRGAKIPLYEDLRFGFPEKYLLRRLIQLEKPDIVHVVTEGPLGWSAVRAARHVGIPVVSDFRTNFHAYAKYYKFGFMGKIVHNYLRGLHNRTQTTLVPTSQIAVQLQTSGYSNVQVVSRGIDSDLFHPARRKESLREEWGLKASDTAILYVGRLAPEKNLDLLVRSFRKIQTKTNNAKLVLVGDGPSKEKLLSENPDFIFRGMRKGQDLAEHYATGDVFLFPSLTETFGNVVVEAMASGLPIVAYDYAAANQHLKHGKSALLCGFDKEEEFIEQSCLLAENQKLAKKLGAQARKTAAECTWDDVTDSLESIYAGVAYPKKKTSKSRSRKAMKLKVSIAR</sequence>
<name>A0A4R9G8C4_9LEPT</name>
<dbReference type="CDD" id="cd03814">
    <property type="entry name" value="GT4-like"/>
    <property type="match status" value="1"/>
</dbReference>
<dbReference type="RefSeq" id="WP_135585446.1">
    <property type="nucleotide sequence ID" value="NZ_RQEP01000005.1"/>
</dbReference>
<dbReference type="Proteomes" id="UP000297453">
    <property type="component" value="Unassembled WGS sequence"/>
</dbReference>
<accession>A0A4R9G8C4</accession>
<dbReference type="Pfam" id="PF00534">
    <property type="entry name" value="Glycos_transf_1"/>
    <property type="match status" value="1"/>
</dbReference>
<reference evidence="3" key="1">
    <citation type="journal article" date="2019" name="PLoS Negl. Trop. Dis.">
        <title>Revisiting the worldwide diversity of Leptospira species in the environment.</title>
        <authorList>
            <person name="Vincent A.T."/>
            <person name="Schiettekatte O."/>
            <person name="Bourhy P."/>
            <person name="Veyrier F.J."/>
            <person name="Picardeau M."/>
        </authorList>
    </citation>
    <scope>NUCLEOTIDE SEQUENCE [LARGE SCALE GENOMIC DNA]</scope>
    <source>
        <strain evidence="3">SSS9</strain>
    </source>
</reference>
<dbReference type="AlphaFoldDB" id="A0A4R9G8C4"/>
<dbReference type="InterPro" id="IPR028098">
    <property type="entry name" value="Glyco_trans_4-like_N"/>
</dbReference>
<gene>
    <name evidence="3" type="ORF">EHO59_05275</name>
</gene>
<dbReference type="PANTHER" id="PTHR45947">
    <property type="entry name" value="SULFOQUINOVOSYL TRANSFERASE SQD2"/>
    <property type="match status" value="1"/>
</dbReference>
<feature type="domain" description="Glycosyl transferase family 1" evidence="1">
    <location>
        <begin position="205"/>
        <end position="367"/>
    </location>
</feature>
<dbReference type="Gene3D" id="3.40.50.2000">
    <property type="entry name" value="Glycogen Phosphorylase B"/>
    <property type="match status" value="2"/>
</dbReference>
<proteinExistence type="predicted"/>
<evidence type="ECO:0000313" key="4">
    <source>
        <dbReference type="Proteomes" id="UP000297453"/>
    </source>
</evidence>
<dbReference type="GO" id="GO:0016757">
    <property type="term" value="F:glycosyltransferase activity"/>
    <property type="evidence" value="ECO:0007669"/>
    <property type="project" value="InterPro"/>
</dbReference>
<dbReference type="SUPFAM" id="SSF53756">
    <property type="entry name" value="UDP-Glycosyltransferase/glycogen phosphorylase"/>
    <property type="match status" value="1"/>
</dbReference>
<evidence type="ECO:0000313" key="3">
    <source>
        <dbReference type="EMBL" id="TGK07515.1"/>
    </source>
</evidence>
<evidence type="ECO:0000259" key="2">
    <source>
        <dbReference type="Pfam" id="PF13439"/>
    </source>
</evidence>
<dbReference type="InterPro" id="IPR001296">
    <property type="entry name" value="Glyco_trans_1"/>
</dbReference>
<evidence type="ECO:0000259" key="1">
    <source>
        <dbReference type="Pfam" id="PF00534"/>
    </source>
</evidence>
<organism evidence="3 4">
    <name type="scientific">Leptospira semungkisensis</name>
    <dbReference type="NCBI Taxonomy" id="2484985"/>
    <lineage>
        <taxon>Bacteria</taxon>
        <taxon>Pseudomonadati</taxon>
        <taxon>Spirochaetota</taxon>
        <taxon>Spirochaetia</taxon>
        <taxon>Leptospirales</taxon>
        <taxon>Leptospiraceae</taxon>
        <taxon>Leptospira</taxon>
    </lineage>
</organism>
<dbReference type="EMBL" id="RQEP01000005">
    <property type="protein sequence ID" value="TGK07515.1"/>
    <property type="molecule type" value="Genomic_DNA"/>
</dbReference>